<accession>A0A6P7G734</accession>
<keyword evidence="3" id="KW-1185">Reference proteome</keyword>
<dbReference type="InParanoid" id="A0A6P7G734"/>
<evidence type="ECO:0000313" key="2">
    <source>
        <dbReference type="EnsemblMetazoa" id="XP_028144916.1"/>
    </source>
</evidence>
<dbReference type="GeneID" id="114338514"/>
<protein>
    <submittedName>
        <fullName evidence="4">Uncharacterized protein LOC114338514</fullName>
    </submittedName>
</protein>
<dbReference type="RefSeq" id="XP_028144916.1">
    <property type="nucleotide sequence ID" value="XM_028289115.1"/>
</dbReference>
<sequence>MAEDKSFLMKAVDSLIPPPLEEKTEVNQPCMMSRAADAVKTFLNSLGSTGGAQEMSFNYTLNLGPAESDSSTQTEDTSSAIPSTEQPVADEGANQPTKDLKE</sequence>
<dbReference type="AlphaFoldDB" id="A0A6P7G734"/>
<gene>
    <name evidence="4" type="primary">LOC114338514</name>
</gene>
<dbReference type="Proteomes" id="UP001652700">
    <property type="component" value="Unplaced"/>
</dbReference>
<dbReference type="KEGG" id="dvv:114338514"/>
<reference evidence="4" key="1">
    <citation type="submission" date="2025-04" db="UniProtKB">
        <authorList>
            <consortium name="RefSeq"/>
        </authorList>
    </citation>
    <scope>IDENTIFICATION</scope>
    <source>
        <tissue evidence="4">Whole insect</tissue>
    </source>
</reference>
<feature type="region of interest" description="Disordered" evidence="1">
    <location>
        <begin position="61"/>
        <end position="102"/>
    </location>
</feature>
<evidence type="ECO:0000256" key="1">
    <source>
        <dbReference type="SAM" id="MobiDB-lite"/>
    </source>
</evidence>
<feature type="compositionally biased region" description="Low complexity" evidence="1">
    <location>
        <begin position="67"/>
        <end position="79"/>
    </location>
</feature>
<proteinExistence type="predicted"/>
<evidence type="ECO:0000313" key="3">
    <source>
        <dbReference type="Proteomes" id="UP001652700"/>
    </source>
</evidence>
<evidence type="ECO:0000313" key="4">
    <source>
        <dbReference type="RefSeq" id="XP_028144916.1"/>
    </source>
</evidence>
<reference evidence="2" key="2">
    <citation type="submission" date="2025-05" db="UniProtKB">
        <authorList>
            <consortium name="EnsemblMetazoa"/>
        </authorList>
    </citation>
    <scope>IDENTIFICATION</scope>
</reference>
<organism evidence="4">
    <name type="scientific">Diabrotica virgifera virgifera</name>
    <name type="common">western corn rootworm</name>
    <dbReference type="NCBI Taxonomy" id="50390"/>
    <lineage>
        <taxon>Eukaryota</taxon>
        <taxon>Metazoa</taxon>
        <taxon>Ecdysozoa</taxon>
        <taxon>Arthropoda</taxon>
        <taxon>Hexapoda</taxon>
        <taxon>Insecta</taxon>
        <taxon>Pterygota</taxon>
        <taxon>Neoptera</taxon>
        <taxon>Endopterygota</taxon>
        <taxon>Coleoptera</taxon>
        <taxon>Polyphaga</taxon>
        <taxon>Cucujiformia</taxon>
        <taxon>Chrysomeloidea</taxon>
        <taxon>Chrysomelidae</taxon>
        <taxon>Galerucinae</taxon>
        <taxon>Diabroticina</taxon>
        <taxon>Diabroticites</taxon>
        <taxon>Diabrotica</taxon>
    </lineage>
</organism>
<name>A0A6P7G734_DIAVI</name>
<dbReference type="EnsemblMetazoa" id="XM_028289115.2">
    <property type="protein sequence ID" value="XP_028144916.1"/>
    <property type="gene ID" value="LOC114338514"/>
</dbReference>